<feature type="domain" description="DUF7033" evidence="1">
    <location>
        <begin position="96"/>
        <end position="187"/>
    </location>
</feature>
<name>A0ABW9ZV67_9BACT</name>
<keyword evidence="3" id="KW-1185">Reference proteome</keyword>
<sequence length="443" mass="52571">MKETGTDTVLVYASQVTARMRYIFKELFPLVALTDSREQFAAYLGVKICYAKEKFCNNTLWIVPYGLLEQENIRSQEITFGEWKKKKVFFLTGGDLPFDVFSAAFYLLSRYEEYLPHEKDQYGRYSHVNSIAYKEAFLDTPLVNEWMKLLEHELRERCSQLRFAIQRSKFSFLPTYDVDEAFSYRHKPLWKNILGFFRDLLQSKLEQVVERGNVYSGRKQDPYDTFDWIESLHEKYNLTPTWFFLTILKRGEYDKNLHAGSKPLQELYKRLSSKHNTGLHPSWQSGTDEWLLEKELNKLVEITGKPITASRNHYLRFTVPHTYRRLITAGITDDYSMAYGNVNGFRASYAAPFRWFDLERNMETGLVIHPFCFMEATSFFNQHYSAGEAGKEIQYYHDVVKKVNGEFITLFHNHFLTEQPQWIAWREMYEDFISRNFSREAFK</sequence>
<evidence type="ECO:0000313" key="2">
    <source>
        <dbReference type="EMBL" id="NCI48756.1"/>
    </source>
</evidence>
<dbReference type="InterPro" id="IPR054297">
    <property type="entry name" value="DUF7033"/>
</dbReference>
<reference evidence="2 3" key="1">
    <citation type="submission" date="2020-01" db="EMBL/GenBank/DDBJ databases">
        <title>Genome analysis.</title>
        <authorList>
            <person name="Wu S."/>
            <person name="Wang G."/>
        </authorList>
    </citation>
    <scope>NUCLEOTIDE SEQUENCE [LARGE SCALE GENOMIC DNA]</scope>
    <source>
        <strain evidence="2 3">SYL130</strain>
    </source>
</reference>
<accession>A0ABW9ZV67</accession>
<comment type="caution">
    <text evidence="2">The sequence shown here is derived from an EMBL/GenBank/DDBJ whole genome shotgun (WGS) entry which is preliminary data.</text>
</comment>
<dbReference type="Proteomes" id="UP000753802">
    <property type="component" value="Unassembled WGS sequence"/>
</dbReference>
<proteinExistence type="predicted"/>
<organism evidence="2 3">
    <name type="scientific">Sediminibacterium roseum</name>
    <dbReference type="NCBI Taxonomy" id="1978412"/>
    <lineage>
        <taxon>Bacteria</taxon>
        <taxon>Pseudomonadati</taxon>
        <taxon>Bacteroidota</taxon>
        <taxon>Chitinophagia</taxon>
        <taxon>Chitinophagales</taxon>
        <taxon>Chitinophagaceae</taxon>
        <taxon>Sediminibacterium</taxon>
    </lineage>
</organism>
<evidence type="ECO:0000313" key="3">
    <source>
        <dbReference type="Proteomes" id="UP000753802"/>
    </source>
</evidence>
<gene>
    <name evidence="2" type="ORF">GWC95_02405</name>
</gene>
<dbReference type="Gene3D" id="3.20.20.370">
    <property type="entry name" value="Glycoside hydrolase/deacetylase"/>
    <property type="match status" value="1"/>
</dbReference>
<protein>
    <recommendedName>
        <fullName evidence="1">DUF7033 domain-containing protein</fullName>
    </recommendedName>
</protein>
<dbReference type="RefSeq" id="WP_161817068.1">
    <property type="nucleotide sequence ID" value="NZ_JAACJS010000002.1"/>
</dbReference>
<dbReference type="Pfam" id="PF23019">
    <property type="entry name" value="DUF7033"/>
    <property type="match status" value="1"/>
</dbReference>
<evidence type="ECO:0000259" key="1">
    <source>
        <dbReference type="Pfam" id="PF23019"/>
    </source>
</evidence>
<dbReference type="CDD" id="cd10931">
    <property type="entry name" value="CE4_u7"/>
    <property type="match status" value="1"/>
</dbReference>
<dbReference type="EMBL" id="JAACJS010000002">
    <property type="protein sequence ID" value="NCI48756.1"/>
    <property type="molecule type" value="Genomic_DNA"/>
</dbReference>